<dbReference type="KEGG" id="sacz:AOT14_05400"/>
<evidence type="ECO:0000313" key="1">
    <source>
        <dbReference type="EMBL" id="ALJ26985.1"/>
    </source>
</evidence>
<dbReference type="OrthoDB" id="6064770at2"/>
<name>A0A0S1AW00_9GAMM</name>
<protein>
    <submittedName>
        <fullName evidence="1">Uncharacterized protein</fullName>
    </submittedName>
</protein>
<organism evidence="1 2">
    <name type="scientific">Stenotrophomonas acidaminiphila</name>
    <dbReference type="NCBI Taxonomy" id="128780"/>
    <lineage>
        <taxon>Bacteria</taxon>
        <taxon>Pseudomonadati</taxon>
        <taxon>Pseudomonadota</taxon>
        <taxon>Gammaproteobacteria</taxon>
        <taxon>Lysobacterales</taxon>
        <taxon>Lysobacteraceae</taxon>
        <taxon>Stenotrophomonas</taxon>
    </lineage>
</organism>
<dbReference type="EMBL" id="CP012900">
    <property type="protein sequence ID" value="ALJ26985.1"/>
    <property type="molecule type" value="Genomic_DNA"/>
</dbReference>
<dbReference type="PATRIC" id="fig|128780.6.peg.550"/>
<accession>A0A0S1AW00</accession>
<dbReference type="AlphaFoldDB" id="A0A0S1AW00"/>
<reference evidence="1 2" key="1">
    <citation type="journal article" date="2015" name="Genome Announc.">
        <title>Complete Genome Sequencing of Stenotrophomonas acidaminiphila ZAC14D2_NAIMI4_2, a Multidrug-Resistant Strain Isolated from Sediments of a Polluted River in Mexico, Uncovers New Antibiotic Resistance Genes and a Novel Class-II Lasso Peptide Biosynthesis Gene Cluster.</title>
        <authorList>
            <person name="Vinuesa P."/>
            <person name="Ochoa-Sanchez L.E."/>
        </authorList>
    </citation>
    <scope>NUCLEOTIDE SEQUENCE [LARGE SCALE GENOMIC DNA]</scope>
    <source>
        <strain evidence="1 2">ZAC14D2_NAIMI4_2</strain>
    </source>
</reference>
<evidence type="ECO:0000313" key="2">
    <source>
        <dbReference type="Proteomes" id="UP000061010"/>
    </source>
</evidence>
<sequence>MTGSSGSGYGGGFRDTAVACDALVIETQISSPKADVIKALVRGSILNVALDQVGGVSTVVLTHQGQVAGGIADPSVQRLRECLTQGTQYTATVRTVTGGLVTVRIAPVPGT</sequence>
<gene>
    <name evidence="1" type="ORF">AOT14_05400</name>
</gene>
<dbReference type="Proteomes" id="UP000061010">
    <property type="component" value="Chromosome"/>
</dbReference>
<proteinExistence type="predicted"/>
<keyword evidence="2" id="KW-1185">Reference proteome</keyword>